<evidence type="ECO:0000256" key="5">
    <source>
        <dbReference type="ARBA" id="ARBA00023284"/>
    </source>
</evidence>
<dbReference type="PROSITE" id="PS00195">
    <property type="entry name" value="GLUTAREDOXIN_1"/>
    <property type="match status" value="1"/>
</dbReference>
<dbReference type="InterPro" id="IPR011767">
    <property type="entry name" value="GLR_AS"/>
</dbReference>
<gene>
    <name evidence="8" type="ORF">JKP88DRAFT_216167</name>
</gene>
<evidence type="ECO:0000259" key="7">
    <source>
        <dbReference type="Pfam" id="PF00462"/>
    </source>
</evidence>
<reference evidence="8" key="1">
    <citation type="submission" date="2021-02" db="EMBL/GenBank/DDBJ databases">
        <title>First Annotated Genome of the Yellow-green Alga Tribonema minus.</title>
        <authorList>
            <person name="Mahan K.M."/>
        </authorList>
    </citation>
    <scope>NUCLEOTIDE SEQUENCE</scope>
    <source>
        <strain evidence="8">UTEX B ZZ1240</strain>
    </source>
</reference>
<dbReference type="Gene3D" id="3.40.30.10">
    <property type="entry name" value="Glutaredoxin"/>
    <property type="match status" value="1"/>
</dbReference>
<dbReference type="EMBL" id="JAFCMP010000525">
    <property type="protein sequence ID" value="KAG5177539.1"/>
    <property type="molecule type" value="Genomic_DNA"/>
</dbReference>
<organism evidence="8 9">
    <name type="scientific">Tribonema minus</name>
    <dbReference type="NCBI Taxonomy" id="303371"/>
    <lineage>
        <taxon>Eukaryota</taxon>
        <taxon>Sar</taxon>
        <taxon>Stramenopiles</taxon>
        <taxon>Ochrophyta</taxon>
        <taxon>PX clade</taxon>
        <taxon>Xanthophyceae</taxon>
        <taxon>Tribonematales</taxon>
        <taxon>Tribonemataceae</taxon>
        <taxon>Tribonema</taxon>
    </lineage>
</organism>
<evidence type="ECO:0000256" key="6">
    <source>
        <dbReference type="SAM" id="SignalP"/>
    </source>
</evidence>
<evidence type="ECO:0000313" key="9">
    <source>
        <dbReference type="Proteomes" id="UP000664859"/>
    </source>
</evidence>
<comment type="similarity">
    <text evidence="1">Belongs to the glutaredoxin family.</text>
</comment>
<keyword evidence="4" id="KW-1015">Disulfide bond</keyword>
<dbReference type="Proteomes" id="UP000664859">
    <property type="component" value="Unassembled WGS sequence"/>
</dbReference>
<evidence type="ECO:0000256" key="4">
    <source>
        <dbReference type="ARBA" id="ARBA00023157"/>
    </source>
</evidence>
<dbReference type="AlphaFoldDB" id="A0A835YLP8"/>
<keyword evidence="6" id="KW-0732">Signal</keyword>
<dbReference type="PROSITE" id="PS51354">
    <property type="entry name" value="GLUTAREDOXIN_2"/>
    <property type="match status" value="1"/>
</dbReference>
<accession>A0A835YLP8</accession>
<dbReference type="InterPro" id="IPR014025">
    <property type="entry name" value="Glutaredoxin_subgr"/>
</dbReference>
<dbReference type="GO" id="GO:0015035">
    <property type="term" value="F:protein-disulfide reductase activity"/>
    <property type="evidence" value="ECO:0007669"/>
    <property type="project" value="TreeGrafter"/>
</dbReference>
<proteinExistence type="inferred from homology"/>
<feature type="signal peptide" evidence="6">
    <location>
        <begin position="1"/>
        <end position="18"/>
    </location>
</feature>
<dbReference type="GO" id="GO:0005739">
    <property type="term" value="C:mitochondrion"/>
    <property type="evidence" value="ECO:0007669"/>
    <property type="project" value="TreeGrafter"/>
</dbReference>
<feature type="domain" description="Glutaredoxin" evidence="7">
    <location>
        <begin position="92"/>
        <end position="157"/>
    </location>
</feature>
<dbReference type="Pfam" id="PF00462">
    <property type="entry name" value="Glutaredoxin"/>
    <property type="match status" value="1"/>
</dbReference>
<keyword evidence="5" id="KW-0676">Redox-active center</keyword>
<comment type="caution">
    <text evidence="8">The sequence shown here is derived from an EMBL/GenBank/DDBJ whole genome shotgun (WGS) entry which is preliminary data.</text>
</comment>
<dbReference type="OrthoDB" id="418495at2759"/>
<keyword evidence="3" id="KW-0249">Electron transport</keyword>
<evidence type="ECO:0000256" key="1">
    <source>
        <dbReference type="ARBA" id="ARBA00007787"/>
    </source>
</evidence>
<name>A0A835YLP8_9STRA</name>
<evidence type="ECO:0000256" key="2">
    <source>
        <dbReference type="ARBA" id="ARBA00022448"/>
    </source>
</evidence>
<dbReference type="CDD" id="cd03419">
    <property type="entry name" value="GRX_GRXh_1_2_like"/>
    <property type="match status" value="1"/>
</dbReference>
<evidence type="ECO:0000313" key="8">
    <source>
        <dbReference type="EMBL" id="KAG5177539.1"/>
    </source>
</evidence>
<dbReference type="PRINTS" id="PR00160">
    <property type="entry name" value="GLUTAREDOXIN"/>
</dbReference>
<protein>
    <submittedName>
        <fullName evidence="8">Selenoprotein</fullName>
    </submittedName>
</protein>
<dbReference type="SUPFAM" id="SSF52833">
    <property type="entry name" value="Thioredoxin-like"/>
    <property type="match status" value="1"/>
</dbReference>
<evidence type="ECO:0000256" key="3">
    <source>
        <dbReference type="ARBA" id="ARBA00022982"/>
    </source>
</evidence>
<sequence length="188" mass="20305">MVARVLLLLACLLAACSAFVSVSAPRTAAVLRASNNDLAAAEHDSMINKISVAVTNSPFNQFKKFIAKAGTGEYNEAEVAGKINSYIADNKVMVFSWTNCPFCKKAKAQLAELMEPSQYKVVELDQDAELGKAYRFELSKITGRTSVPQIWIKGEFIGGCNDGPGLLTLQKQGKLVPMLKKAGCKVKA</sequence>
<dbReference type="PROSITE" id="PS51257">
    <property type="entry name" value="PROKAR_LIPOPROTEIN"/>
    <property type="match status" value="1"/>
</dbReference>
<dbReference type="PANTHER" id="PTHR46679:SF1">
    <property type="entry name" value="GLUTAREDOXIN-2, MITOCHONDRIAL"/>
    <property type="match status" value="1"/>
</dbReference>
<feature type="chain" id="PRO_5032347397" evidence="6">
    <location>
        <begin position="19"/>
        <end position="188"/>
    </location>
</feature>
<keyword evidence="2" id="KW-0813">Transport</keyword>
<dbReference type="InterPro" id="IPR036249">
    <property type="entry name" value="Thioredoxin-like_sf"/>
</dbReference>
<keyword evidence="9" id="KW-1185">Reference proteome</keyword>
<dbReference type="InterPro" id="IPR002109">
    <property type="entry name" value="Glutaredoxin"/>
</dbReference>
<dbReference type="PANTHER" id="PTHR46679">
    <property type="match status" value="1"/>
</dbReference>